<dbReference type="Pfam" id="PF03918">
    <property type="entry name" value="CcmH"/>
    <property type="match status" value="1"/>
</dbReference>
<comment type="similarity">
    <text evidence="1 5">Belongs to the CcmH/CycL/Ccl2/NrfF family.</text>
</comment>
<gene>
    <name evidence="7" type="ORF">HannXRQ_Chr09g0275451</name>
</gene>
<dbReference type="Gene3D" id="1.10.8.640">
    <property type="entry name" value="Cytochrome C biogenesis protein"/>
    <property type="match status" value="1"/>
</dbReference>
<dbReference type="InterPro" id="IPR038297">
    <property type="entry name" value="CcmH/CycL/NrfF/Ccl2_sf"/>
</dbReference>
<keyword evidence="2 5" id="KW-0349">Heme</keyword>
<sequence>MFVTSDSSLVNWSSSFDAFLQSIIFNRFDRMENEEDPVKKQQIVDARARNISHNVRCLECGSQSIEESQADIAVLLRKLIRDEIKSGKSDKDIYKKLENEYGETILYAPKFDWQTAALWLSPLLIAGAAGGIWAYGRHRQRTNVHLLALNLTRGIPLTPREKEAMLEILTPPPSQGILPSSPWWTRWLPK</sequence>
<keyword evidence="8" id="KW-1185">Reference proteome</keyword>
<dbReference type="FunCoup" id="A0A251U0B6">
    <property type="interactions" value="188"/>
</dbReference>
<keyword evidence="5" id="KW-0812">Transmembrane</keyword>
<dbReference type="GO" id="GO:0005739">
    <property type="term" value="C:mitochondrion"/>
    <property type="evidence" value="ECO:0000318"/>
    <property type="project" value="GO_Central"/>
</dbReference>
<keyword evidence="5" id="KW-1133">Transmembrane helix</keyword>
<keyword evidence="3 5" id="KW-0479">Metal-binding</keyword>
<evidence type="ECO:0000256" key="5">
    <source>
        <dbReference type="RuleBase" id="RU364112"/>
    </source>
</evidence>
<keyword evidence="5" id="KW-0496">Mitochondrion</keyword>
<proteinExistence type="inferred from homology"/>
<dbReference type="GO" id="GO:0046872">
    <property type="term" value="F:metal ion binding"/>
    <property type="evidence" value="ECO:0007669"/>
    <property type="project" value="UniProtKB-KW"/>
</dbReference>
<comment type="subcellular location">
    <subcellularLocation>
        <location evidence="5">Mitochondrion inner membrane</location>
    </subcellularLocation>
</comment>
<organism evidence="7 8">
    <name type="scientific">Helianthus annuus</name>
    <name type="common">Common sunflower</name>
    <dbReference type="NCBI Taxonomy" id="4232"/>
    <lineage>
        <taxon>Eukaryota</taxon>
        <taxon>Viridiplantae</taxon>
        <taxon>Streptophyta</taxon>
        <taxon>Embryophyta</taxon>
        <taxon>Tracheophyta</taxon>
        <taxon>Spermatophyta</taxon>
        <taxon>Magnoliopsida</taxon>
        <taxon>eudicotyledons</taxon>
        <taxon>Gunneridae</taxon>
        <taxon>Pentapetalae</taxon>
        <taxon>asterids</taxon>
        <taxon>campanulids</taxon>
        <taxon>Asterales</taxon>
        <taxon>Asteraceae</taxon>
        <taxon>Asteroideae</taxon>
        <taxon>Heliantheae alliance</taxon>
        <taxon>Heliantheae</taxon>
        <taxon>Helianthus</taxon>
    </lineage>
</organism>
<evidence type="ECO:0000256" key="2">
    <source>
        <dbReference type="ARBA" id="ARBA00022617"/>
    </source>
</evidence>
<feature type="domain" description="CcmH/CycL/Ccl2/NrfF N-terminal" evidence="6">
    <location>
        <begin position="32"/>
        <end position="145"/>
    </location>
</feature>
<evidence type="ECO:0000256" key="1">
    <source>
        <dbReference type="ARBA" id="ARBA00010342"/>
    </source>
</evidence>
<name>A0A251U0B6_HELAN</name>
<dbReference type="GO" id="GO:0005743">
    <property type="term" value="C:mitochondrial inner membrane"/>
    <property type="evidence" value="ECO:0007669"/>
    <property type="project" value="UniProtKB-SubCell"/>
</dbReference>
<dbReference type="CDD" id="cd16378">
    <property type="entry name" value="CcmH_N"/>
    <property type="match status" value="1"/>
</dbReference>
<evidence type="ECO:0000256" key="3">
    <source>
        <dbReference type="ARBA" id="ARBA00022723"/>
    </source>
</evidence>
<evidence type="ECO:0000313" key="8">
    <source>
        <dbReference type="Proteomes" id="UP000215914"/>
    </source>
</evidence>
<dbReference type="InterPro" id="IPR005616">
    <property type="entry name" value="CcmH/CycL/Ccl2/NrfF_N"/>
</dbReference>
<dbReference type="EMBL" id="CM007898">
    <property type="protein sequence ID" value="OTG16808.1"/>
    <property type="molecule type" value="Genomic_DNA"/>
</dbReference>
<dbReference type="OMA" id="AGIWAYN"/>
<dbReference type="STRING" id="4232.A0A251U0B6"/>
<dbReference type="PANTHER" id="PTHR47601:SF1">
    <property type="entry name" value="CYTOCHROME C-TYPE BIOGENESIS CCMH-LIKE MITOCHONDRIAL PROTEIN"/>
    <property type="match status" value="1"/>
</dbReference>
<dbReference type="PANTHER" id="PTHR47601">
    <property type="match status" value="1"/>
</dbReference>
<protein>
    <recommendedName>
        <fullName evidence="5">Cytochrome c-type biogenesis protein</fullName>
    </recommendedName>
</protein>
<keyword evidence="4 5" id="KW-0408">Iron</keyword>
<evidence type="ECO:0000313" key="7">
    <source>
        <dbReference type="EMBL" id="OTG16808.1"/>
    </source>
</evidence>
<feature type="transmembrane region" description="Helical" evidence="5">
    <location>
        <begin position="116"/>
        <end position="136"/>
    </location>
</feature>
<dbReference type="InParanoid" id="A0A251U0B6"/>
<dbReference type="Proteomes" id="UP000215914">
    <property type="component" value="Chromosome 9"/>
</dbReference>
<evidence type="ECO:0000259" key="6">
    <source>
        <dbReference type="Pfam" id="PF03918"/>
    </source>
</evidence>
<accession>A0A251U0B6</accession>
<dbReference type="GO" id="GO:0016491">
    <property type="term" value="F:oxidoreductase activity"/>
    <property type="evidence" value="ECO:0000318"/>
    <property type="project" value="GO_Central"/>
</dbReference>
<evidence type="ECO:0000256" key="4">
    <source>
        <dbReference type="ARBA" id="ARBA00023004"/>
    </source>
</evidence>
<keyword evidence="5" id="KW-0472">Membrane</keyword>
<keyword evidence="5" id="KW-0999">Mitochondrion inner membrane</keyword>
<reference evidence="8" key="1">
    <citation type="journal article" date="2017" name="Nature">
        <title>The sunflower genome provides insights into oil metabolism, flowering and Asterid evolution.</title>
        <authorList>
            <person name="Badouin H."/>
            <person name="Gouzy J."/>
            <person name="Grassa C.J."/>
            <person name="Murat F."/>
            <person name="Staton S.E."/>
            <person name="Cottret L."/>
            <person name="Lelandais-Briere C."/>
            <person name="Owens G.L."/>
            <person name="Carrere S."/>
            <person name="Mayjonade B."/>
            <person name="Legrand L."/>
            <person name="Gill N."/>
            <person name="Kane N.C."/>
            <person name="Bowers J.E."/>
            <person name="Hubner S."/>
            <person name="Bellec A."/>
            <person name="Berard A."/>
            <person name="Berges H."/>
            <person name="Blanchet N."/>
            <person name="Boniface M.C."/>
            <person name="Brunel D."/>
            <person name="Catrice O."/>
            <person name="Chaidir N."/>
            <person name="Claudel C."/>
            <person name="Donnadieu C."/>
            <person name="Faraut T."/>
            <person name="Fievet G."/>
            <person name="Helmstetter N."/>
            <person name="King M."/>
            <person name="Knapp S.J."/>
            <person name="Lai Z."/>
            <person name="Le Paslier M.C."/>
            <person name="Lippi Y."/>
            <person name="Lorenzon L."/>
            <person name="Mandel J.R."/>
            <person name="Marage G."/>
            <person name="Marchand G."/>
            <person name="Marquand E."/>
            <person name="Bret-Mestries E."/>
            <person name="Morien E."/>
            <person name="Nambeesan S."/>
            <person name="Nguyen T."/>
            <person name="Pegot-Espagnet P."/>
            <person name="Pouilly N."/>
            <person name="Raftis F."/>
            <person name="Sallet E."/>
            <person name="Schiex T."/>
            <person name="Thomas J."/>
            <person name="Vandecasteele C."/>
            <person name="Vares D."/>
            <person name="Vear F."/>
            <person name="Vautrin S."/>
            <person name="Crespi M."/>
            <person name="Mangin B."/>
            <person name="Burke J.M."/>
            <person name="Salse J."/>
            <person name="Munos S."/>
            <person name="Vincourt P."/>
            <person name="Rieseberg L.H."/>
            <person name="Langlade N.B."/>
        </authorList>
    </citation>
    <scope>NUCLEOTIDE SEQUENCE [LARGE SCALE GENOMIC DNA]</scope>
    <source>
        <strain evidence="8">cv. SF193</strain>
    </source>
</reference>
<dbReference type="AlphaFoldDB" id="A0A251U0B6"/>